<dbReference type="Gene3D" id="1.50.10.20">
    <property type="match status" value="1"/>
</dbReference>
<dbReference type="EMBL" id="LN891037">
    <property type="protein sequence ID" value="CUS10899.1"/>
    <property type="molecule type" value="Genomic_DNA"/>
</dbReference>
<reference evidence="1" key="1">
    <citation type="submission" date="2015-10" db="EMBL/GenBank/DDBJ databases">
        <authorList>
            <person name="Regsiter A."/>
            <person name="william w."/>
        </authorList>
    </citation>
    <scope>NUCLEOTIDE SEQUENCE</scope>
    <source>
        <strain evidence="1">Montdore</strain>
    </source>
</reference>
<name>A0A292PTM7_9PEZI</name>
<dbReference type="AlphaFoldDB" id="A0A292PTM7"/>
<dbReference type="InterPro" id="IPR008928">
    <property type="entry name" value="6-hairpin_glycosidase_sf"/>
</dbReference>
<dbReference type="PANTHER" id="PTHR47791:SF3">
    <property type="entry name" value="MEIOTICALLY UP-REGULATED GENE 191 PROTEIN"/>
    <property type="match status" value="1"/>
</dbReference>
<evidence type="ECO:0000313" key="2">
    <source>
        <dbReference type="Proteomes" id="UP001412239"/>
    </source>
</evidence>
<dbReference type="InterPro" id="IPR053169">
    <property type="entry name" value="MUG_Protein"/>
</dbReference>
<dbReference type="Proteomes" id="UP001412239">
    <property type="component" value="Unassembled WGS sequence"/>
</dbReference>
<dbReference type="GO" id="GO:0005975">
    <property type="term" value="P:carbohydrate metabolic process"/>
    <property type="evidence" value="ECO:0007669"/>
    <property type="project" value="InterPro"/>
</dbReference>
<dbReference type="Pfam" id="PF03663">
    <property type="entry name" value="Glyco_hydro_76"/>
    <property type="match status" value="1"/>
</dbReference>
<evidence type="ECO:0000313" key="1">
    <source>
        <dbReference type="EMBL" id="CUS10899.1"/>
    </source>
</evidence>
<dbReference type="InterPro" id="IPR005198">
    <property type="entry name" value="Glyco_hydro_76"/>
</dbReference>
<keyword evidence="2" id="KW-1185">Reference proteome</keyword>
<accession>A0A292PTM7</accession>
<dbReference type="SUPFAM" id="SSF48208">
    <property type="entry name" value="Six-hairpin glycosidases"/>
    <property type="match status" value="1"/>
</dbReference>
<gene>
    <name evidence="1" type="ORF">GSTUAT00005041001</name>
</gene>
<proteinExistence type="predicted"/>
<dbReference type="PANTHER" id="PTHR47791">
    <property type="entry name" value="MEIOTICALLY UP-REGULATED GENE 191 PROTEIN"/>
    <property type="match status" value="1"/>
</dbReference>
<sequence length="471" mass="51962">MDDLESARSLLELAANRVAIIGRPTKRASQLNVLIATTRTTAHMQVSEYTTEGLRIARAMWTTFWDAERQHFRTPKKSSGTVGATNLTLDVASHWNGYVIWPFIIGVEALLEAEAANPGSFTAETSASLEAVEKFYSSEYGAYTAWLAFEGNRDIYYDDNAQVAIALLRAYNIPSVSNPVYLTRAKRILDFLFTGWDSANGGGMKWHVEKTVRNAISTSLTAVAVLQFVKTDRQIADAAGGGAAAGVADKTEAELIAFARQCVQWVLDELQLDSGLIMDGVGGGPTYTSYNTGVPLHAICLLQELDPTYDLAAKAGKLAAAAVDKEKSLFELTVANVEYRFWWDNTYFLQLLVEGLISYAKTYAATQPAIAQRVVGEMDRQLRYVRAYIVDSSDGLYWRSLRLYAISQEKLAIYRQLTGDNRDPEYDQEERVMDDANLALPIAERELCKTLLGNGGVSRTFLLAGQYSAAP</sequence>
<protein>
    <submittedName>
        <fullName evidence="1">Uncharacterized protein</fullName>
    </submittedName>
</protein>
<organism evidence="1 2">
    <name type="scientific">Tuber aestivum</name>
    <name type="common">summer truffle</name>
    <dbReference type="NCBI Taxonomy" id="59557"/>
    <lineage>
        <taxon>Eukaryota</taxon>
        <taxon>Fungi</taxon>
        <taxon>Dikarya</taxon>
        <taxon>Ascomycota</taxon>
        <taxon>Pezizomycotina</taxon>
        <taxon>Pezizomycetes</taxon>
        <taxon>Pezizales</taxon>
        <taxon>Tuberaceae</taxon>
        <taxon>Tuber</taxon>
    </lineage>
</organism>